<dbReference type="CDD" id="cd02440">
    <property type="entry name" value="AdoMet_MTases"/>
    <property type="match status" value="1"/>
</dbReference>
<keyword evidence="2" id="KW-0808">Transferase</keyword>
<name>A0A3L8NWU8_9ACTN</name>
<dbReference type="Gene3D" id="3.40.50.150">
    <property type="entry name" value="Vaccinia Virus protein VP39"/>
    <property type="match status" value="1"/>
</dbReference>
<organism evidence="2 3">
    <name type="scientific">Nocardioides mangrovicus</name>
    <dbReference type="NCBI Taxonomy" id="2478913"/>
    <lineage>
        <taxon>Bacteria</taxon>
        <taxon>Bacillati</taxon>
        <taxon>Actinomycetota</taxon>
        <taxon>Actinomycetes</taxon>
        <taxon>Propionibacteriales</taxon>
        <taxon>Nocardioidaceae</taxon>
        <taxon>Nocardioides</taxon>
    </lineage>
</organism>
<comment type="caution">
    <text evidence="2">The sequence shown here is derived from an EMBL/GenBank/DDBJ whole genome shotgun (WGS) entry which is preliminary data.</text>
</comment>
<dbReference type="GO" id="GO:0008168">
    <property type="term" value="F:methyltransferase activity"/>
    <property type="evidence" value="ECO:0007669"/>
    <property type="project" value="UniProtKB-KW"/>
</dbReference>
<protein>
    <submittedName>
        <fullName evidence="2">Class I SAM-dependent methyltransferase</fullName>
    </submittedName>
</protein>
<dbReference type="RefSeq" id="WP_121807141.1">
    <property type="nucleotide sequence ID" value="NZ_RDBE01000010.1"/>
</dbReference>
<gene>
    <name evidence="2" type="ORF">D9V37_15850</name>
</gene>
<dbReference type="PANTHER" id="PTHR42912">
    <property type="entry name" value="METHYLTRANSFERASE"/>
    <property type="match status" value="1"/>
</dbReference>
<dbReference type="EMBL" id="RDBE01000010">
    <property type="protein sequence ID" value="RLV47635.1"/>
    <property type="molecule type" value="Genomic_DNA"/>
</dbReference>
<evidence type="ECO:0000313" key="3">
    <source>
        <dbReference type="Proteomes" id="UP000281708"/>
    </source>
</evidence>
<proteinExistence type="predicted"/>
<dbReference type="Pfam" id="PF13649">
    <property type="entry name" value="Methyltransf_25"/>
    <property type="match status" value="1"/>
</dbReference>
<dbReference type="OrthoDB" id="3818442at2"/>
<dbReference type="InterPro" id="IPR041698">
    <property type="entry name" value="Methyltransf_25"/>
</dbReference>
<dbReference type="AlphaFoldDB" id="A0A3L8NWU8"/>
<accession>A0A3L8NWU8</accession>
<dbReference type="InterPro" id="IPR050508">
    <property type="entry name" value="Methyltransf_Superfamily"/>
</dbReference>
<evidence type="ECO:0000259" key="1">
    <source>
        <dbReference type="Pfam" id="PF13649"/>
    </source>
</evidence>
<reference evidence="2 3" key="1">
    <citation type="submission" date="2018-10" db="EMBL/GenBank/DDBJ databases">
        <title>Marmoricola sp. 4Q3S-7 whole genome shotgun sequence.</title>
        <authorList>
            <person name="Li F."/>
        </authorList>
    </citation>
    <scope>NUCLEOTIDE SEQUENCE [LARGE SCALE GENOMIC DNA]</scope>
    <source>
        <strain evidence="2 3">4Q3S-7</strain>
    </source>
</reference>
<sequence>MSNQNQDLYRDDDAVQIYVGMSLVGRPEARALADLEPTVREGRVLDIGIGVGRTVPVLSEPAASYVGIDYSERMVEVARSQYPGADLSWGDARDLSRFADDSFDLVVFSFNGIDSVPPDDRLLVLAEVRRVLDPGGVFLFSSHNREYERFNLLPWQRTRRFGRRTLVASAHALRHLPRHLRLRRGEVHTEEYAIINDEAHDFALMHYYISPERQRAQLGAAGFGTARLYDAFGEEVLSGSAPTSNWIYYAARA</sequence>
<dbReference type="Proteomes" id="UP000281708">
    <property type="component" value="Unassembled WGS sequence"/>
</dbReference>
<dbReference type="SUPFAM" id="SSF53335">
    <property type="entry name" value="S-adenosyl-L-methionine-dependent methyltransferases"/>
    <property type="match status" value="1"/>
</dbReference>
<dbReference type="GO" id="GO:0032259">
    <property type="term" value="P:methylation"/>
    <property type="evidence" value="ECO:0007669"/>
    <property type="project" value="UniProtKB-KW"/>
</dbReference>
<evidence type="ECO:0000313" key="2">
    <source>
        <dbReference type="EMBL" id="RLV47635.1"/>
    </source>
</evidence>
<keyword evidence="3" id="KW-1185">Reference proteome</keyword>
<dbReference type="InterPro" id="IPR029063">
    <property type="entry name" value="SAM-dependent_MTases_sf"/>
</dbReference>
<dbReference type="PANTHER" id="PTHR42912:SF93">
    <property type="entry name" value="N6-ADENOSINE-METHYLTRANSFERASE TMT1A"/>
    <property type="match status" value="1"/>
</dbReference>
<keyword evidence="2" id="KW-0489">Methyltransferase</keyword>
<feature type="domain" description="Methyltransferase" evidence="1">
    <location>
        <begin position="44"/>
        <end position="136"/>
    </location>
</feature>